<dbReference type="InterPro" id="IPR043325">
    <property type="entry name" value="LTSS"/>
</dbReference>
<evidence type="ECO:0000256" key="5">
    <source>
        <dbReference type="ARBA" id="ARBA00022729"/>
    </source>
</evidence>
<keyword evidence="9" id="KW-0472">Membrane</keyword>
<evidence type="ECO:0000313" key="12">
    <source>
        <dbReference type="Proteomes" id="UP001428341"/>
    </source>
</evidence>
<comment type="similarity">
    <text evidence="2">Belongs to the plant LTP family.</text>
</comment>
<keyword evidence="12" id="KW-1185">Reference proteome</keyword>
<evidence type="ECO:0000256" key="1">
    <source>
        <dbReference type="ARBA" id="ARBA00004609"/>
    </source>
</evidence>
<keyword evidence="5" id="KW-0732">Signal</keyword>
<evidence type="ECO:0000256" key="9">
    <source>
        <dbReference type="SAM" id="Phobius"/>
    </source>
</evidence>
<evidence type="ECO:0000256" key="4">
    <source>
        <dbReference type="ARBA" id="ARBA00022622"/>
    </source>
</evidence>
<dbReference type="InterPro" id="IPR036312">
    <property type="entry name" value="Bifun_inhib/LTP/seed_sf"/>
</dbReference>
<organism evidence="11 12">
    <name type="scientific">Citrus x changshan-huyou</name>
    <dbReference type="NCBI Taxonomy" id="2935761"/>
    <lineage>
        <taxon>Eukaryota</taxon>
        <taxon>Viridiplantae</taxon>
        <taxon>Streptophyta</taxon>
        <taxon>Embryophyta</taxon>
        <taxon>Tracheophyta</taxon>
        <taxon>Spermatophyta</taxon>
        <taxon>Magnoliopsida</taxon>
        <taxon>eudicotyledons</taxon>
        <taxon>Gunneridae</taxon>
        <taxon>Pentapetalae</taxon>
        <taxon>rosids</taxon>
        <taxon>malvids</taxon>
        <taxon>Sapindales</taxon>
        <taxon>Rutaceae</taxon>
        <taxon>Aurantioideae</taxon>
        <taxon>Citrus</taxon>
    </lineage>
</organism>
<reference evidence="11 12" key="1">
    <citation type="submission" date="2024-05" db="EMBL/GenBank/DDBJ databases">
        <title>Haplotype-resolved chromosome-level genome assembly of Huyou (Citrus changshanensis).</title>
        <authorList>
            <person name="Miao C."/>
            <person name="Chen W."/>
            <person name="Wu Y."/>
            <person name="Wang L."/>
            <person name="Zhao S."/>
            <person name="Grierson D."/>
            <person name="Xu C."/>
            <person name="Chen K."/>
        </authorList>
    </citation>
    <scope>NUCLEOTIDE SEQUENCE [LARGE SCALE GENOMIC DNA]</scope>
    <source>
        <strain evidence="11">01-14</strain>
        <tissue evidence="11">Leaf</tissue>
    </source>
</reference>
<evidence type="ECO:0000256" key="8">
    <source>
        <dbReference type="ARBA" id="ARBA00023288"/>
    </source>
</evidence>
<comment type="caution">
    <text evidence="11">The sequence shown here is derived from an EMBL/GenBank/DDBJ whole genome shotgun (WGS) entry which is preliminary data.</text>
</comment>
<keyword evidence="4" id="KW-0336">GPI-anchor</keyword>
<dbReference type="InterPro" id="IPR016140">
    <property type="entry name" value="Bifunc_inhib/LTP/seed_store"/>
</dbReference>
<dbReference type="PANTHER" id="PTHR33044">
    <property type="entry name" value="BIFUNCTIONAL INHIBITOR/LIPID-TRANSFER PROTEIN/SEED STORAGE 2S ALBUMIN SUPERFAMILY PROTEIN-RELATED"/>
    <property type="match status" value="1"/>
</dbReference>
<keyword evidence="9" id="KW-0812">Transmembrane</keyword>
<evidence type="ECO:0000256" key="6">
    <source>
        <dbReference type="ARBA" id="ARBA00023157"/>
    </source>
</evidence>
<feature type="domain" description="Bifunctional inhibitor/plant lipid transfer protein/seed storage helical" evidence="10">
    <location>
        <begin position="85"/>
        <end position="160"/>
    </location>
</feature>
<dbReference type="CDD" id="cd00010">
    <property type="entry name" value="AAI_LTSS"/>
    <property type="match status" value="1"/>
</dbReference>
<dbReference type="EMBL" id="JBCGBO010000005">
    <property type="protein sequence ID" value="KAK9198922.1"/>
    <property type="molecule type" value="Genomic_DNA"/>
</dbReference>
<dbReference type="GO" id="GO:0005886">
    <property type="term" value="C:plasma membrane"/>
    <property type="evidence" value="ECO:0007669"/>
    <property type="project" value="UniProtKB-SubCell"/>
</dbReference>
<dbReference type="Pfam" id="PF14368">
    <property type="entry name" value="LTP_2"/>
    <property type="match status" value="1"/>
</dbReference>
<protein>
    <recommendedName>
        <fullName evidence="10">Bifunctional inhibitor/plant lipid transfer protein/seed storage helical domain-containing protein</fullName>
    </recommendedName>
</protein>
<dbReference type="AlphaFoldDB" id="A0AAP0QPR6"/>
<evidence type="ECO:0000256" key="2">
    <source>
        <dbReference type="ARBA" id="ARBA00009748"/>
    </source>
</evidence>
<dbReference type="SUPFAM" id="SSF47699">
    <property type="entry name" value="Bifunctional inhibitor/lipid-transfer protein/seed storage 2S albumin"/>
    <property type="match status" value="1"/>
</dbReference>
<name>A0AAP0QPR6_9ROSI</name>
<dbReference type="SMART" id="SM00499">
    <property type="entry name" value="AAI"/>
    <property type="match status" value="1"/>
</dbReference>
<evidence type="ECO:0000256" key="3">
    <source>
        <dbReference type="ARBA" id="ARBA00022475"/>
    </source>
</evidence>
<evidence type="ECO:0000256" key="7">
    <source>
        <dbReference type="ARBA" id="ARBA00023180"/>
    </source>
</evidence>
<dbReference type="GO" id="GO:0098552">
    <property type="term" value="C:side of membrane"/>
    <property type="evidence" value="ECO:0007669"/>
    <property type="project" value="UniProtKB-KW"/>
</dbReference>
<feature type="transmembrane region" description="Helical" evidence="9">
    <location>
        <begin position="49"/>
        <end position="71"/>
    </location>
</feature>
<proteinExistence type="inferred from homology"/>
<evidence type="ECO:0000313" key="11">
    <source>
        <dbReference type="EMBL" id="KAK9198922.1"/>
    </source>
</evidence>
<keyword evidence="9" id="KW-1133">Transmembrane helix</keyword>
<evidence type="ECO:0000259" key="10">
    <source>
        <dbReference type="SMART" id="SM00499"/>
    </source>
</evidence>
<comment type="subcellular location">
    <subcellularLocation>
        <location evidence="1">Cell membrane</location>
        <topology evidence="1">Lipid-anchor</topology>
        <topology evidence="1">GPI-anchor</topology>
    </subcellularLocation>
</comment>
<dbReference type="Proteomes" id="UP001428341">
    <property type="component" value="Unassembled WGS sequence"/>
</dbReference>
<gene>
    <name evidence="11" type="ORF">WN944_014108</name>
</gene>
<keyword evidence="7" id="KW-0325">Glycoprotein</keyword>
<sequence length="236" mass="24423">MHVTTHTRKNALSIYISPSKPQFLPLGKPHTNTFAPLLISLSTPHHSMALLHSLPAIVTAASLITLLAIALPHPANSQAPTITSCISHLLPLSPCVPFVQGKAQTPAQTCCINLQQVYTQKPRCLCLLVNGTSVGNMPINSTLATRLPAACNLKVDVSQCSGVGVPVPPSHAGPHVSLGSNTNASVAASPMVVPGASTLASSTVHGCPWNAGAKLNTEGQLAVMAAGFSMFALYYA</sequence>
<dbReference type="Gene3D" id="1.10.110.10">
    <property type="entry name" value="Plant lipid-transfer and hydrophobic proteins"/>
    <property type="match status" value="1"/>
</dbReference>
<keyword evidence="8" id="KW-0449">Lipoprotein</keyword>
<accession>A0AAP0QPR6</accession>
<keyword evidence="3" id="KW-1003">Cell membrane</keyword>
<keyword evidence="6" id="KW-1015">Disulfide bond</keyword>